<protein>
    <submittedName>
        <fullName evidence="5">Flap endonuclease Xni</fullName>
        <ecNumber evidence="5">3.1.-.-</ecNumber>
    </submittedName>
</protein>
<feature type="domain" description="5'-3' exonuclease" evidence="4">
    <location>
        <begin position="3"/>
        <end position="260"/>
    </location>
</feature>
<dbReference type="PANTHER" id="PTHR42646:SF2">
    <property type="entry name" value="5'-3' EXONUCLEASE FAMILY PROTEIN"/>
    <property type="match status" value="1"/>
</dbReference>
<dbReference type="InterPro" id="IPR020045">
    <property type="entry name" value="DNA_polI_H3TH"/>
</dbReference>
<dbReference type="InterPro" id="IPR020046">
    <property type="entry name" value="5-3_exonucl_a-hlix_arch_N"/>
</dbReference>
<dbReference type="EMBL" id="JBAWKS010000002">
    <property type="protein sequence ID" value="MEI4552088.1"/>
    <property type="molecule type" value="Genomic_DNA"/>
</dbReference>
<keyword evidence="5" id="KW-0255">Endonuclease</keyword>
<evidence type="ECO:0000313" key="6">
    <source>
        <dbReference type="Proteomes" id="UP001382455"/>
    </source>
</evidence>
<dbReference type="SMART" id="SM00279">
    <property type="entry name" value="HhH2"/>
    <property type="match status" value="1"/>
</dbReference>
<dbReference type="InterPro" id="IPR008918">
    <property type="entry name" value="HhH2"/>
</dbReference>
<dbReference type="SUPFAM" id="SSF47807">
    <property type="entry name" value="5' to 3' exonuclease, C-terminal subdomain"/>
    <property type="match status" value="1"/>
</dbReference>
<organism evidence="5 6">
    <name type="scientific">Pseudoalteromonas spongiae</name>
    <dbReference type="NCBI Taxonomy" id="298657"/>
    <lineage>
        <taxon>Bacteria</taxon>
        <taxon>Pseudomonadati</taxon>
        <taxon>Pseudomonadota</taxon>
        <taxon>Gammaproteobacteria</taxon>
        <taxon>Alteromonadales</taxon>
        <taxon>Pseudoalteromonadaceae</taxon>
        <taxon>Pseudoalteromonas</taxon>
    </lineage>
</organism>
<evidence type="ECO:0000313" key="5">
    <source>
        <dbReference type="EMBL" id="MEI4552088.1"/>
    </source>
</evidence>
<dbReference type="InterPro" id="IPR002421">
    <property type="entry name" value="5-3_exonuclease"/>
</dbReference>
<dbReference type="Proteomes" id="UP001382455">
    <property type="component" value="Unassembled WGS sequence"/>
</dbReference>
<evidence type="ECO:0000256" key="2">
    <source>
        <dbReference type="ARBA" id="ARBA00022801"/>
    </source>
</evidence>
<proteinExistence type="predicted"/>
<dbReference type="PANTHER" id="PTHR42646">
    <property type="entry name" value="FLAP ENDONUCLEASE XNI"/>
    <property type="match status" value="1"/>
</dbReference>
<evidence type="ECO:0000259" key="4">
    <source>
        <dbReference type="SMART" id="SM00475"/>
    </source>
</evidence>
<evidence type="ECO:0000256" key="1">
    <source>
        <dbReference type="ARBA" id="ARBA00022722"/>
    </source>
</evidence>
<accession>A0ABU8F0X1</accession>
<keyword evidence="6" id="KW-1185">Reference proteome</keyword>
<name>A0ABU8F0X1_9GAMM</name>
<reference evidence="5 6" key="1">
    <citation type="submission" date="2023-12" db="EMBL/GenBank/DDBJ databases">
        <title>Friends and Foes: Symbiotic and Algicidal bacterial influence on Karenia brevis blooms.</title>
        <authorList>
            <person name="Fei C."/>
            <person name="Mohamed A.R."/>
            <person name="Booker A."/>
            <person name="Arshad M."/>
            <person name="Klass S."/>
            <person name="Ahn S."/>
            <person name="Gilbert P.M."/>
            <person name="Heil C.A."/>
            <person name="Martinez J.M."/>
            <person name="Amin S.A."/>
        </authorList>
    </citation>
    <scope>NUCLEOTIDE SEQUENCE [LARGE SCALE GENOMIC DNA]</scope>
    <source>
        <strain evidence="5 6">CE15</strain>
    </source>
</reference>
<dbReference type="SUPFAM" id="SSF88723">
    <property type="entry name" value="PIN domain-like"/>
    <property type="match status" value="1"/>
</dbReference>
<dbReference type="Pfam" id="PF02739">
    <property type="entry name" value="5_3_exonuc_N"/>
    <property type="match status" value="1"/>
</dbReference>
<dbReference type="CDD" id="cd09898">
    <property type="entry name" value="H3TH_53EXO"/>
    <property type="match status" value="1"/>
</dbReference>
<gene>
    <name evidence="5" type="primary">xni</name>
    <name evidence="5" type="ORF">WAE96_20590</name>
</gene>
<dbReference type="Pfam" id="PF01367">
    <property type="entry name" value="5_3_exonuc"/>
    <property type="match status" value="1"/>
</dbReference>
<dbReference type="RefSeq" id="WP_336436937.1">
    <property type="nucleotide sequence ID" value="NZ_JBAWKS010000002.1"/>
</dbReference>
<keyword evidence="3" id="KW-0238">DNA-binding</keyword>
<dbReference type="Gene3D" id="3.40.50.1010">
    <property type="entry name" value="5'-nuclease"/>
    <property type="match status" value="1"/>
</dbReference>
<evidence type="ECO:0000256" key="3">
    <source>
        <dbReference type="ARBA" id="ARBA00023125"/>
    </source>
</evidence>
<dbReference type="CDD" id="cd09859">
    <property type="entry name" value="PIN_53EXO"/>
    <property type="match status" value="1"/>
</dbReference>
<comment type="caution">
    <text evidence="5">The sequence shown here is derived from an EMBL/GenBank/DDBJ whole genome shotgun (WGS) entry which is preliminary data.</text>
</comment>
<keyword evidence="1" id="KW-0540">Nuclease</keyword>
<dbReference type="GO" id="GO:0016787">
    <property type="term" value="F:hydrolase activity"/>
    <property type="evidence" value="ECO:0007669"/>
    <property type="project" value="UniProtKB-KW"/>
</dbReference>
<dbReference type="Gene3D" id="1.10.150.20">
    <property type="entry name" value="5' to 3' exonuclease, C-terminal subdomain"/>
    <property type="match status" value="1"/>
</dbReference>
<keyword evidence="2 5" id="KW-0378">Hydrolase</keyword>
<dbReference type="NCBIfam" id="NF007017">
    <property type="entry name" value="PRK09482.1"/>
    <property type="match status" value="1"/>
</dbReference>
<dbReference type="EC" id="3.1.-.-" evidence="5"/>
<dbReference type="InterPro" id="IPR029060">
    <property type="entry name" value="PIN-like_dom_sf"/>
</dbReference>
<dbReference type="InterPro" id="IPR036279">
    <property type="entry name" value="5-3_exonuclease_C_sf"/>
</dbReference>
<dbReference type="SMART" id="SM00475">
    <property type="entry name" value="53EXOc"/>
    <property type="match status" value="1"/>
</dbReference>
<dbReference type="GO" id="GO:0004519">
    <property type="term" value="F:endonuclease activity"/>
    <property type="evidence" value="ECO:0007669"/>
    <property type="project" value="UniProtKB-KW"/>
</dbReference>
<sequence length="262" mass="29195">MSTHLLLIDALNLIRRIYAVDSQQAGNDASLAAKNTYFRVVNAARKLLKNTNATHAIAVFDGDTSWRYHYYSDYKQSRKPMPNELADALPKLYQAFSELGITVYVPEHDEADDVIATLASKASTNKVTSTIVSTDKGFLPLLGDYIHVYDYFKSEYISIQSVIDKFSLAPSQLTDFWALNGDKTNDIPGVSGIGKQGAVNLLTQFPSVEDALLATDYPDELKRVFNKLNDNHDAYIRAKLLVSLRQDIHLGFSLKALRLPSS</sequence>
<dbReference type="InterPro" id="IPR038969">
    <property type="entry name" value="FEN"/>
</dbReference>